<proteinExistence type="predicted"/>
<reference evidence="3" key="1">
    <citation type="submission" date="2019-11" db="EMBL/GenBank/DDBJ databases">
        <authorList>
            <person name="Feng L."/>
        </authorList>
    </citation>
    <scope>NUCLEOTIDE SEQUENCE</scope>
    <source>
        <strain evidence="3">CramosumLFYP8</strain>
    </source>
</reference>
<evidence type="ECO:0000256" key="1">
    <source>
        <dbReference type="ARBA" id="ARBA00023125"/>
    </source>
</evidence>
<accession>A0A6N2YZ66</accession>
<organism evidence="3">
    <name type="scientific">Thomasclavelia ramosa</name>
    <dbReference type="NCBI Taxonomy" id="1547"/>
    <lineage>
        <taxon>Bacteria</taxon>
        <taxon>Bacillati</taxon>
        <taxon>Bacillota</taxon>
        <taxon>Erysipelotrichia</taxon>
        <taxon>Erysipelotrichales</taxon>
        <taxon>Coprobacillaceae</taxon>
        <taxon>Thomasclavelia</taxon>
    </lineage>
</organism>
<dbReference type="InterPro" id="IPR010982">
    <property type="entry name" value="Lambda_DNA-bd_dom_sf"/>
</dbReference>
<sequence length="138" mass="16015">MSFVGKNIRYLRKNKKMSQPDLAKKLNKSASAIQMWETNYRSPTMGTIQQLADIFDIPINDLVNIDLENSQTVDKSTYYGDYDEVVEYLKDNPEHLDVYKRILNDDHFALLFDKTKDLTPEEIDVIISVIIGLQNGRR</sequence>
<evidence type="ECO:0000259" key="2">
    <source>
        <dbReference type="PROSITE" id="PS50943"/>
    </source>
</evidence>
<dbReference type="PANTHER" id="PTHR46558">
    <property type="entry name" value="TRACRIPTIONAL REGULATORY PROTEIN-RELATED-RELATED"/>
    <property type="match status" value="1"/>
</dbReference>
<feature type="domain" description="HTH cro/C1-type" evidence="2">
    <location>
        <begin position="8"/>
        <end position="62"/>
    </location>
</feature>
<protein>
    <submittedName>
        <fullName evidence="3">Transcriptional repressor DicA</fullName>
    </submittedName>
</protein>
<dbReference type="AlphaFoldDB" id="A0A6N2YZ66"/>
<dbReference type="Pfam" id="PF01381">
    <property type="entry name" value="HTH_3"/>
    <property type="match status" value="1"/>
</dbReference>
<gene>
    <name evidence="3" type="ORF">CRLFYP8_01968</name>
</gene>
<keyword evidence="1" id="KW-0238">DNA-binding</keyword>
<dbReference type="GO" id="GO:0003677">
    <property type="term" value="F:DNA binding"/>
    <property type="evidence" value="ECO:0007669"/>
    <property type="project" value="UniProtKB-KW"/>
</dbReference>
<dbReference type="SMART" id="SM00530">
    <property type="entry name" value="HTH_XRE"/>
    <property type="match status" value="1"/>
</dbReference>
<evidence type="ECO:0000313" key="3">
    <source>
        <dbReference type="EMBL" id="VYT71187.1"/>
    </source>
</evidence>
<dbReference type="RefSeq" id="WP_156635276.1">
    <property type="nucleotide sequence ID" value="NZ_CACRTL010000017.1"/>
</dbReference>
<dbReference type="EMBL" id="CACRTL010000017">
    <property type="protein sequence ID" value="VYT71187.1"/>
    <property type="molecule type" value="Genomic_DNA"/>
</dbReference>
<dbReference type="SUPFAM" id="SSF47413">
    <property type="entry name" value="lambda repressor-like DNA-binding domains"/>
    <property type="match status" value="1"/>
</dbReference>
<dbReference type="PROSITE" id="PS50943">
    <property type="entry name" value="HTH_CROC1"/>
    <property type="match status" value="1"/>
</dbReference>
<dbReference type="Gene3D" id="1.10.260.40">
    <property type="entry name" value="lambda repressor-like DNA-binding domains"/>
    <property type="match status" value="1"/>
</dbReference>
<dbReference type="InterPro" id="IPR001387">
    <property type="entry name" value="Cro/C1-type_HTH"/>
</dbReference>
<dbReference type="PANTHER" id="PTHR46558:SF4">
    <property type="entry name" value="DNA-BIDING PHAGE PROTEIN"/>
    <property type="match status" value="1"/>
</dbReference>
<dbReference type="CDD" id="cd00093">
    <property type="entry name" value="HTH_XRE"/>
    <property type="match status" value="1"/>
</dbReference>
<name>A0A6N2YZ66_9FIRM</name>